<organism evidence="2 3">
    <name type="scientific">Minwuia thermotolerans</name>
    <dbReference type="NCBI Taxonomy" id="2056226"/>
    <lineage>
        <taxon>Bacteria</taxon>
        <taxon>Pseudomonadati</taxon>
        <taxon>Pseudomonadota</taxon>
        <taxon>Alphaproteobacteria</taxon>
        <taxon>Minwuiales</taxon>
        <taxon>Minwuiaceae</taxon>
        <taxon>Minwuia</taxon>
    </lineage>
</organism>
<evidence type="ECO:0000313" key="3">
    <source>
        <dbReference type="Proteomes" id="UP000229498"/>
    </source>
</evidence>
<keyword evidence="1" id="KW-0732">Signal</keyword>
<protein>
    <submittedName>
        <fullName evidence="2">DUF4856 domain-containing protein</fullName>
    </submittedName>
</protein>
<dbReference type="Proteomes" id="UP000229498">
    <property type="component" value="Unassembled WGS sequence"/>
</dbReference>
<evidence type="ECO:0000256" key="1">
    <source>
        <dbReference type="SAM" id="SignalP"/>
    </source>
</evidence>
<accession>A0A2M9FY86</accession>
<feature type="signal peptide" evidence="1">
    <location>
        <begin position="1"/>
        <end position="23"/>
    </location>
</feature>
<name>A0A2M9FY86_9PROT</name>
<comment type="caution">
    <text evidence="2">The sequence shown here is derived from an EMBL/GenBank/DDBJ whole genome shotgun (WGS) entry which is preliminary data.</text>
</comment>
<dbReference type="RefSeq" id="WP_109795765.1">
    <property type="nucleotide sequence ID" value="NZ_PHIG01000044.1"/>
</dbReference>
<gene>
    <name evidence="2" type="ORF">CVT23_17110</name>
</gene>
<dbReference type="InterPro" id="IPR032331">
    <property type="entry name" value="DUF4856"/>
</dbReference>
<reference evidence="2 3" key="1">
    <citation type="submission" date="2017-11" db="EMBL/GenBank/DDBJ databases">
        <title>Draft genome sequence of Rhizobiales bacterium SY3-13.</title>
        <authorList>
            <person name="Sun C."/>
        </authorList>
    </citation>
    <scope>NUCLEOTIDE SEQUENCE [LARGE SCALE GENOMIC DNA]</scope>
    <source>
        <strain evidence="2 3">SY3-13</strain>
    </source>
</reference>
<keyword evidence="3" id="KW-1185">Reference proteome</keyword>
<proteinExistence type="predicted"/>
<dbReference type="Pfam" id="PF16148">
    <property type="entry name" value="DUF4856"/>
    <property type="match status" value="1"/>
</dbReference>
<sequence>MKHASKIAAAAIAIAALTTASQAEEGVYAGFPVTVKGYSGDKTHSVAYTGQAARNVLHDSLKKLAGKGASAEEMLSYYEGKGPGRAIIAPASKDGFPILQSTVDEISGDKNIAGKTYKGAILGWPNALTGPEVVSFWIGKAAGGNGVDLTNGYDYAQLISKFIMGAMNYNQAVDGYLDENLEADKKPNDKPYSDGAAYTGKEHSWDEAFGYFGAPAHAMNLTPAQVYDIAKQNPEALAAADHNGDGKVDLRTEMTFGPAYYAAGFDKGGKTEYLHGIVGAFLEGRKLITAAGGEKLTDAQRTELKAHAATIDDLWSKVLAEAVFKYAGSVYKDLGKLKIIMDAKGETDEAFGNYVKHWGELKGFSLALQTGRENLGETAVRMNRLIGFGPWLLNSSQVVDVDSDGNYLKGQAPEMGEYMLHMLKIQKLMVDEFGVEARSNDMMADIKSLAGQLGNGASAEND</sequence>
<evidence type="ECO:0000313" key="2">
    <source>
        <dbReference type="EMBL" id="PJK28421.1"/>
    </source>
</evidence>
<dbReference type="AlphaFoldDB" id="A0A2M9FY86"/>
<dbReference type="OrthoDB" id="5498726at2"/>
<dbReference type="EMBL" id="PHIG01000044">
    <property type="protein sequence ID" value="PJK28421.1"/>
    <property type="molecule type" value="Genomic_DNA"/>
</dbReference>
<feature type="chain" id="PRO_5014676845" evidence="1">
    <location>
        <begin position="24"/>
        <end position="462"/>
    </location>
</feature>